<dbReference type="Proteomes" id="UP000054466">
    <property type="component" value="Unassembled WGS sequence"/>
</dbReference>
<sequence length="124" mass="14092">MEEDRNKLQALSEALQKFQDDLQTAVEARQKLEAQQQENKAVQKEFASLPDDAGIYKLVGPVLLKQDKTEAVNAVDGRLDFITKEITRREARIKELQEGSEKKRVELMQLQQRIQIAAQEQGAG</sequence>
<dbReference type="PANTHER" id="PTHR21431">
    <property type="entry name" value="PREFOLDIN SUBUNIT 6"/>
    <property type="match status" value="1"/>
</dbReference>
<dbReference type="OrthoDB" id="248120at2759"/>
<dbReference type="GO" id="GO:0006457">
    <property type="term" value="P:protein folding"/>
    <property type="evidence" value="ECO:0007669"/>
    <property type="project" value="InterPro"/>
</dbReference>
<reference evidence="4 5" key="1">
    <citation type="submission" date="2015-01" db="EMBL/GenBank/DDBJ databases">
        <title>The Genome Sequence of Cladophialophora immunda CBS83496.</title>
        <authorList>
            <consortium name="The Broad Institute Genomics Platform"/>
            <person name="Cuomo C."/>
            <person name="de Hoog S."/>
            <person name="Gorbushina A."/>
            <person name="Stielow B."/>
            <person name="Teixiera M."/>
            <person name="Abouelleil A."/>
            <person name="Chapman S.B."/>
            <person name="Priest M."/>
            <person name="Young S.K."/>
            <person name="Wortman J."/>
            <person name="Nusbaum C."/>
            <person name="Birren B."/>
        </authorList>
    </citation>
    <scope>NUCLEOTIDE SEQUENCE [LARGE SCALE GENOMIC DNA]</scope>
    <source>
        <strain evidence="4 5">CBS 83496</strain>
    </source>
</reference>
<dbReference type="InterPro" id="IPR009053">
    <property type="entry name" value="Prefoldin"/>
</dbReference>
<dbReference type="GO" id="GO:0005737">
    <property type="term" value="C:cytoplasm"/>
    <property type="evidence" value="ECO:0007669"/>
    <property type="project" value="TreeGrafter"/>
</dbReference>
<evidence type="ECO:0000256" key="3">
    <source>
        <dbReference type="SAM" id="Coils"/>
    </source>
</evidence>
<dbReference type="InterPro" id="IPR002777">
    <property type="entry name" value="PFD_beta-like"/>
</dbReference>
<evidence type="ECO:0000256" key="2">
    <source>
        <dbReference type="ARBA" id="ARBA00023186"/>
    </source>
</evidence>
<evidence type="ECO:0000313" key="5">
    <source>
        <dbReference type="Proteomes" id="UP000054466"/>
    </source>
</evidence>
<feature type="coiled-coil region" evidence="3">
    <location>
        <begin position="1"/>
        <end position="45"/>
    </location>
</feature>
<dbReference type="GeneID" id="27346750"/>
<dbReference type="GO" id="GO:0016272">
    <property type="term" value="C:prefoldin complex"/>
    <property type="evidence" value="ECO:0007669"/>
    <property type="project" value="InterPro"/>
</dbReference>
<dbReference type="VEuPathDB" id="FungiDB:PV07_07556"/>
<dbReference type="GO" id="GO:0051082">
    <property type="term" value="F:unfolded protein binding"/>
    <property type="evidence" value="ECO:0007669"/>
    <property type="project" value="InterPro"/>
</dbReference>
<dbReference type="EMBL" id="KN847043">
    <property type="protein sequence ID" value="KIW27855.1"/>
    <property type="molecule type" value="Genomic_DNA"/>
</dbReference>
<keyword evidence="5" id="KW-1185">Reference proteome</keyword>
<keyword evidence="2" id="KW-0143">Chaperone</keyword>
<dbReference type="PANTHER" id="PTHR21431:SF0">
    <property type="entry name" value="PREFOLDIN SUBUNIT 6"/>
    <property type="match status" value="1"/>
</dbReference>
<dbReference type="GO" id="GO:0051087">
    <property type="term" value="F:protein-folding chaperone binding"/>
    <property type="evidence" value="ECO:0007669"/>
    <property type="project" value="TreeGrafter"/>
</dbReference>
<evidence type="ECO:0000256" key="1">
    <source>
        <dbReference type="ARBA" id="ARBA00008045"/>
    </source>
</evidence>
<name>A0A0D2CBS9_9EURO</name>
<gene>
    <name evidence="4" type="ORF">PV07_07556</name>
</gene>
<dbReference type="STRING" id="569365.A0A0D2CBS9"/>
<dbReference type="Gene3D" id="1.10.287.370">
    <property type="match status" value="1"/>
</dbReference>
<protein>
    <recommendedName>
        <fullName evidence="6">Prefoldin, beta subunit</fullName>
    </recommendedName>
</protein>
<dbReference type="RefSeq" id="XP_016248071.1">
    <property type="nucleotide sequence ID" value="XM_016394652.1"/>
</dbReference>
<dbReference type="SUPFAM" id="SSF46579">
    <property type="entry name" value="Prefoldin"/>
    <property type="match status" value="1"/>
</dbReference>
<feature type="coiled-coil region" evidence="3">
    <location>
        <begin position="93"/>
        <end position="120"/>
    </location>
</feature>
<dbReference type="AlphaFoldDB" id="A0A0D2CBS9"/>
<dbReference type="FunFam" id="1.10.287.370:FF:000003">
    <property type="entry name" value="Prefoldin subunit 6"/>
    <property type="match status" value="1"/>
</dbReference>
<dbReference type="HOGENOM" id="CLU_125172_2_0_1"/>
<evidence type="ECO:0000313" key="4">
    <source>
        <dbReference type="EMBL" id="KIW27855.1"/>
    </source>
</evidence>
<proteinExistence type="inferred from homology"/>
<dbReference type="CDD" id="cd23161">
    <property type="entry name" value="Prefoldin_6"/>
    <property type="match status" value="1"/>
</dbReference>
<dbReference type="GO" id="GO:0051131">
    <property type="term" value="P:chaperone-mediated protein complex assembly"/>
    <property type="evidence" value="ECO:0007669"/>
    <property type="project" value="TreeGrafter"/>
</dbReference>
<accession>A0A0D2CBS9</accession>
<keyword evidence="3" id="KW-0175">Coiled coil</keyword>
<evidence type="ECO:0008006" key="6">
    <source>
        <dbReference type="Google" id="ProtNLM"/>
    </source>
</evidence>
<dbReference type="Pfam" id="PF01920">
    <property type="entry name" value="Prefoldin_2"/>
    <property type="match status" value="1"/>
</dbReference>
<comment type="similarity">
    <text evidence="1">Belongs to the prefoldin subunit beta family.</text>
</comment>
<organism evidence="4 5">
    <name type="scientific">Cladophialophora immunda</name>
    <dbReference type="NCBI Taxonomy" id="569365"/>
    <lineage>
        <taxon>Eukaryota</taxon>
        <taxon>Fungi</taxon>
        <taxon>Dikarya</taxon>
        <taxon>Ascomycota</taxon>
        <taxon>Pezizomycotina</taxon>
        <taxon>Eurotiomycetes</taxon>
        <taxon>Chaetothyriomycetidae</taxon>
        <taxon>Chaetothyriales</taxon>
        <taxon>Herpotrichiellaceae</taxon>
        <taxon>Cladophialophora</taxon>
    </lineage>
</organism>